<sequence length="58" mass="6562">MATPASRTSKRKWPAIVMVVVTLLLLVYVIRVWDRAPRTDDAYVYADTIDVVPEVSGR</sequence>
<evidence type="ECO:0000313" key="2">
    <source>
        <dbReference type="EMBL" id="MFM0003767.1"/>
    </source>
</evidence>
<keyword evidence="1" id="KW-1133">Transmembrane helix</keyword>
<organism evidence="2 3">
    <name type="scientific">Paraburkholderia dipogonis</name>
    <dbReference type="NCBI Taxonomy" id="1211383"/>
    <lineage>
        <taxon>Bacteria</taxon>
        <taxon>Pseudomonadati</taxon>
        <taxon>Pseudomonadota</taxon>
        <taxon>Betaproteobacteria</taxon>
        <taxon>Burkholderiales</taxon>
        <taxon>Burkholderiaceae</taxon>
        <taxon>Paraburkholderia</taxon>
    </lineage>
</organism>
<comment type="caution">
    <text evidence="2">The sequence shown here is derived from an EMBL/GenBank/DDBJ whole genome shotgun (WGS) entry which is preliminary data.</text>
</comment>
<dbReference type="EMBL" id="JAQQEZ010000016">
    <property type="protein sequence ID" value="MFM0003767.1"/>
    <property type="molecule type" value="Genomic_DNA"/>
</dbReference>
<evidence type="ECO:0000256" key="1">
    <source>
        <dbReference type="SAM" id="Phobius"/>
    </source>
</evidence>
<protein>
    <submittedName>
        <fullName evidence="2">Multidrug transporter subunit MdtN</fullName>
    </submittedName>
</protein>
<name>A0ABW9AWQ6_9BURK</name>
<reference evidence="2 3" key="1">
    <citation type="journal article" date="2024" name="Chem. Sci.">
        <title>Discovery of megapolipeptins by genome mining of a Burkholderiales bacteria collection.</title>
        <authorList>
            <person name="Paulo B.S."/>
            <person name="Recchia M.J.J."/>
            <person name="Lee S."/>
            <person name="Fergusson C.H."/>
            <person name="Romanowski S.B."/>
            <person name="Hernandez A."/>
            <person name="Krull N."/>
            <person name="Liu D.Y."/>
            <person name="Cavanagh H."/>
            <person name="Bos A."/>
            <person name="Gray C.A."/>
            <person name="Murphy B.T."/>
            <person name="Linington R.G."/>
            <person name="Eustaquio A.S."/>
        </authorList>
    </citation>
    <scope>NUCLEOTIDE SEQUENCE [LARGE SCALE GENOMIC DNA]</scope>
    <source>
        <strain evidence="2 3">RL17-350-BIC-A</strain>
    </source>
</reference>
<gene>
    <name evidence="2" type="ORF">PQR57_22425</name>
</gene>
<dbReference type="Proteomes" id="UP001629230">
    <property type="component" value="Unassembled WGS sequence"/>
</dbReference>
<keyword evidence="1" id="KW-0812">Transmembrane</keyword>
<keyword evidence="3" id="KW-1185">Reference proteome</keyword>
<feature type="transmembrane region" description="Helical" evidence="1">
    <location>
        <begin position="12"/>
        <end position="33"/>
    </location>
</feature>
<keyword evidence="1" id="KW-0472">Membrane</keyword>
<accession>A0ABW9AWQ6</accession>
<evidence type="ECO:0000313" key="3">
    <source>
        <dbReference type="Proteomes" id="UP001629230"/>
    </source>
</evidence>
<feature type="non-terminal residue" evidence="2">
    <location>
        <position position="58"/>
    </location>
</feature>
<proteinExistence type="predicted"/>